<proteinExistence type="predicted"/>
<evidence type="ECO:0000313" key="2">
    <source>
        <dbReference type="Proteomes" id="UP000373449"/>
    </source>
</evidence>
<protein>
    <submittedName>
        <fullName evidence="1">Uncharacterized protein</fullName>
    </submittedName>
</protein>
<dbReference type="Proteomes" id="UP000373449">
    <property type="component" value="Unassembled WGS sequence"/>
</dbReference>
<evidence type="ECO:0000313" key="1">
    <source>
        <dbReference type="EMBL" id="VFS49320.1"/>
    </source>
</evidence>
<organism evidence="1 2">
    <name type="scientific">Budvicia aquatica</name>
    <dbReference type="NCBI Taxonomy" id="82979"/>
    <lineage>
        <taxon>Bacteria</taxon>
        <taxon>Pseudomonadati</taxon>
        <taxon>Pseudomonadota</taxon>
        <taxon>Gammaproteobacteria</taxon>
        <taxon>Enterobacterales</taxon>
        <taxon>Budviciaceae</taxon>
        <taxon>Budvicia</taxon>
    </lineage>
</organism>
<name>A0A484ZLG9_9GAMM</name>
<gene>
    <name evidence="1" type="ORF">NCTC12282_03791</name>
</gene>
<accession>A0A484ZLG9</accession>
<dbReference type="RefSeq" id="WP_154661406.1">
    <property type="nucleotide sequence ID" value="NZ_CAADJA010000002.1"/>
</dbReference>
<sequence length="57" mass="6478">MQDNKSQEAQALFIQRNFYQHLHSAALNAALKGMDDVVTRKVVSHKDLNARRLIKSA</sequence>
<dbReference type="EMBL" id="CAADJA010000002">
    <property type="protein sequence ID" value="VFS49320.1"/>
    <property type="molecule type" value="Genomic_DNA"/>
</dbReference>
<reference evidence="1 2" key="1">
    <citation type="submission" date="2019-03" db="EMBL/GenBank/DDBJ databases">
        <authorList>
            <consortium name="Pathogen Informatics"/>
        </authorList>
    </citation>
    <scope>NUCLEOTIDE SEQUENCE [LARGE SCALE GENOMIC DNA]</scope>
    <source>
        <strain evidence="1 2">NCTC12282</strain>
    </source>
</reference>
<dbReference type="AlphaFoldDB" id="A0A484ZLG9"/>